<dbReference type="Proteomes" id="UP001158076">
    <property type="component" value="Unassembled WGS sequence"/>
</dbReference>
<organism evidence="1 2">
    <name type="scientific">Stutzerimonas stutzeri</name>
    <name type="common">Pseudomonas stutzeri</name>
    <dbReference type="NCBI Taxonomy" id="316"/>
    <lineage>
        <taxon>Bacteria</taxon>
        <taxon>Pseudomonadati</taxon>
        <taxon>Pseudomonadota</taxon>
        <taxon>Gammaproteobacteria</taxon>
        <taxon>Pseudomonadales</taxon>
        <taxon>Pseudomonadaceae</taxon>
        <taxon>Stutzerimonas</taxon>
    </lineage>
</organism>
<evidence type="ECO:0000313" key="1">
    <source>
        <dbReference type="EMBL" id="MDH0148667.1"/>
    </source>
</evidence>
<proteinExistence type="predicted"/>
<comment type="caution">
    <text evidence="1">The sequence shown here is derived from an EMBL/GenBank/DDBJ whole genome shotgun (WGS) entry which is preliminary data.</text>
</comment>
<gene>
    <name evidence="1" type="ORF">N7335_19945</name>
</gene>
<reference evidence="1" key="1">
    <citation type="submission" date="2022-09" db="EMBL/GenBank/DDBJ databases">
        <title>Intensive care unit water sources are persistently colonized with multi-drug resistant bacteria and are the site of extensive horizontal gene transfer of antibiotic resistance genes.</title>
        <authorList>
            <person name="Diorio-Toth L."/>
        </authorList>
    </citation>
    <scope>NUCLEOTIDE SEQUENCE</scope>
    <source>
        <strain evidence="1">GD04147</strain>
    </source>
</reference>
<sequence length="131" mass="14143">MPNQGSLLAQQMRDLQIHRYEIELAQLKASAGDPLAAPFMRALEAITGAAEIVEAYLTPAPIGIGREPGWSLVAFSECPLPVGQHVNLIVAAQEASDSFEITIEIFCWSENAQELAEAMVTGLLIWPTNAP</sequence>
<dbReference type="EMBL" id="JAODZE010000031">
    <property type="protein sequence ID" value="MDH0148667.1"/>
    <property type="molecule type" value="Genomic_DNA"/>
</dbReference>
<dbReference type="RefSeq" id="WP_014595728.1">
    <property type="nucleotide sequence ID" value="NZ_BCAJ01000006.1"/>
</dbReference>
<protein>
    <submittedName>
        <fullName evidence="1">Uncharacterized protein</fullName>
    </submittedName>
</protein>
<dbReference type="AlphaFoldDB" id="A0A4S2B410"/>
<evidence type="ECO:0000313" key="2">
    <source>
        <dbReference type="Proteomes" id="UP001158076"/>
    </source>
</evidence>
<name>A0A4S2B410_STUST</name>
<accession>A0A4S2B410</accession>